<sequence>MSYSTPKTTEIDYNEQETALFGRLVNDFNLRKDQATAALRTLSPTGITKRLYQIKLQVTDGKVSNLAAYTAERLGVK</sequence>
<dbReference type="Proteomes" id="UP001501844">
    <property type="component" value="Unassembled WGS sequence"/>
</dbReference>
<name>A0ABP8FSX3_9BACT</name>
<accession>A0ABP8FSX3</accession>
<dbReference type="RefSeq" id="WP_345167383.1">
    <property type="nucleotide sequence ID" value="NZ_BAABGX010000002.1"/>
</dbReference>
<gene>
    <name evidence="1" type="ORF">GCM10023183_28150</name>
</gene>
<dbReference type="EMBL" id="BAABGX010000002">
    <property type="protein sequence ID" value="GAA4310332.1"/>
    <property type="molecule type" value="Genomic_DNA"/>
</dbReference>
<protein>
    <submittedName>
        <fullName evidence="1">Uncharacterized protein</fullName>
    </submittedName>
</protein>
<reference evidence="2" key="1">
    <citation type="journal article" date="2019" name="Int. J. Syst. Evol. Microbiol.">
        <title>The Global Catalogue of Microorganisms (GCM) 10K type strain sequencing project: providing services to taxonomists for standard genome sequencing and annotation.</title>
        <authorList>
            <consortium name="The Broad Institute Genomics Platform"/>
            <consortium name="The Broad Institute Genome Sequencing Center for Infectious Disease"/>
            <person name="Wu L."/>
            <person name="Ma J."/>
        </authorList>
    </citation>
    <scope>NUCLEOTIDE SEQUENCE [LARGE SCALE GENOMIC DNA]</scope>
    <source>
        <strain evidence="2">JCM 17917</strain>
    </source>
</reference>
<evidence type="ECO:0000313" key="2">
    <source>
        <dbReference type="Proteomes" id="UP001501844"/>
    </source>
</evidence>
<comment type="caution">
    <text evidence="1">The sequence shown here is derived from an EMBL/GenBank/DDBJ whole genome shotgun (WGS) entry which is preliminary data.</text>
</comment>
<keyword evidence="2" id="KW-1185">Reference proteome</keyword>
<proteinExistence type="predicted"/>
<organism evidence="1 2">
    <name type="scientific">Nibribacter koreensis</name>
    <dbReference type="NCBI Taxonomy" id="1084519"/>
    <lineage>
        <taxon>Bacteria</taxon>
        <taxon>Pseudomonadati</taxon>
        <taxon>Bacteroidota</taxon>
        <taxon>Cytophagia</taxon>
        <taxon>Cytophagales</taxon>
        <taxon>Hymenobacteraceae</taxon>
        <taxon>Nibribacter</taxon>
    </lineage>
</organism>
<evidence type="ECO:0000313" key="1">
    <source>
        <dbReference type="EMBL" id="GAA4310332.1"/>
    </source>
</evidence>